<keyword evidence="8" id="KW-1185">Reference proteome</keyword>
<dbReference type="Pfam" id="PF01466">
    <property type="entry name" value="Skp1"/>
    <property type="match status" value="1"/>
</dbReference>
<name>A0A0S4IX54_BODSA</name>
<proteinExistence type="inferred from homology"/>
<dbReference type="EMBL" id="CYKH01000572">
    <property type="protein sequence ID" value="CUG06263.1"/>
    <property type="molecule type" value="Genomic_DNA"/>
</dbReference>
<evidence type="ECO:0000256" key="1">
    <source>
        <dbReference type="ARBA" id="ARBA00009993"/>
    </source>
</evidence>
<dbReference type="PIRSF" id="PIRSF028729">
    <property type="entry name" value="E3_ubiquit_lig_SCF_Skp"/>
    <property type="match status" value="1"/>
</dbReference>
<evidence type="ECO:0000259" key="5">
    <source>
        <dbReference type="Pfam" id="PF03931"/>
    </source>
</evidence>
<dbReference type="SMART" id="SM00512">
    <property type="entry name" value="Skp1"/>
    <property type="match status" value="1"/>
</dbReference>
<protein>
    <submittedName>
        <fullName evidence="7">Uncharacterized protein</fullName>
    </submittedName>
</protein>
<dbReference type="VEuPathDB" id="TriTrypDB:BSAL_72165"/>
<comment type="similarity">
    <text evidence="1 3">Belongs to the SKP1 family.</text>
</comment>
<organism evidence="7 8">
    <name type="scientific">Bodo saltans</name>
    <name type="common">Flagellated protozoan</name>
    <dbReference type="NCBI Taxonomy" id="75058"/>
    <lineage>
        <taxon>Eukaryota</taxon>
        <taxon>Discoba</taxon>
        <taxon>Euglenozoa</taxon>
        <taxon>Kinetoplastea</taxon>
        <taxon>Metakinetoplastina</taxon>
        <taxon>Eubodonida</taxon>
        <taxon>Bodonidae</taxon>
        <taxon>Bodo</taxon>
    </lineage>
</organism>
<dbReference type="VEuPathDB" id="TriTrypDB:BSAL_72155"/>
<dbReference type="SUPFAM" id="SSF81382">
    <property type="entry name" value="Skp1 dimerisation domain-like"/>
    <property type="match status" value="1"/>
</dbReference>
<dbReference type="InterPro" id="IPR001232">
    <property type="entry name" value="SKP1-like"/>
</dbReference>
<evidence type="ECO:0000256" key="3">
    <source>
        <dbReference type="PIRNR" id="PIRNR028729"/>
    </source>
</evidence>
<dbReference type="AlphaFoldDB" id="A0A0S4IX54"/>
<accession>A0A0S4IX54</accession>
<dbReference type="Proteomes" id="UP000051952">
    <property type="component" value="Unassembled WGS sequence"/>
</dbReference>
<dbReference type="InterPro" id="IPR016897">
    <property type="entry name" value="SKP1"/>
</dbReference>
<dbReference type="InterPro" id="IPR016073">
    <property type="entry name" value="Skp1_comp_POZ"/>
</dbReference>
<comment type="pathway">
    <text evidence="3">Protein modification; protein ubiquitination.</text>
</comment>
<dbReference type="PANTHER" id="PTHR11165">
    <property type="entry name" value="SKP1"/>
    <property type="match status" value="1"/>
</dbReference>
<dbReference type="InterPro" id="IPR011333">
    <property type="entry name" value="SKP1/BTB/POZ_sf"/>
</dbReference>
<sequence>MQLLPANACLDDGLLRTHLVLKTLDHRRYTCPRDIMQGSLLIRELLEDEDDVMSDAPQTVEIPLPAVDSKSLSSVFEYLEHHLGDTRYRDIERPLRGDLSALVEPWDWKYICDTLLQGVYEKGVHNLFAVLNAANYLHIPPLRDLCGAALANLVRNKSEEEILHIFGITEPFTKDQEEELCKEFPWLRE</sequence>
<dbReference type="InterPro" id="IPR016072">
    <property type="entry name" value="Skp1_comp_dimer"/>
</dbReference>
<feature type="domain" description="SKP1 component POZ" evidence="5">
    <location>
        <begin position="19"/>
        <end position="82"/>
    </location>
</feature>
<dbReference type="UniPathway" id="UPA00143"/>
<dbReference type="Pfam" id="PF03931">
    <property type="entry name" value="Skp1_POZ"/>
    <property type="match status" value="1"/>
</dbReference>
<evidence type="ECO:0000313" key="7">
    <source>
        <dbReference type="EMBL" id="CUG06270.1"/>
    </source>
</evidence>
<dbReference type="OrthoDB" id="264345at2759"/>
<evidence type="ECO:0000313" key="8">
    <source>
        <dbReference type="Proteomes" id="UP000051952"/>
    </source>
</evidence>
<evidence type="ECO:0000256" key="2">
    <source>
        <dbReference type="ARBA" id="ARBA00022786"/>
    </source>
</evidence>
<evidence type="ECO:0000313" key="6">
    <source>
        <dbReference type="EMBL" id="CUG06263.1"/>
    </source>
</evidence>
<evidence type="ECO:0000259" key="4">
    <source>
        <dbReference type="Pfam" id="PF01466"/>
    </source>
</evidence>
<reference evidence="7" key="1">
    <citation type="submission" date="2015-09" db="EMBL/GenBank/DDBJ databases">
        <authorList>
            <person name="Jackson K.R."/>
            <person name="Lunt B.L."/>
            <person name="Fisher J.N.B."/>
            <person name="Gardner A.V."/>
            <person name="Bailey M.E."/>
            <person name="Deus L.M."/>
            <person name="Earl A.S."/>
            <person name="Gibby P.D."/>
            <person name="Hartmann K.A."/>
            <person name="Liu J.E."/>
            <person name="Manci A.M."/>
            <person name="Nielsen D.A."/>
            <person name="Solomon M.B."/>
            <person name="Breakwell D.P."/>
            <person name="Burnett S.H."/>
            <person name="Grose J.H."/>
        </authorList>
    </citation>
    <scope>NUCLEOTIDE SEQUENCE [LARGE SCALE GENOMIC DNA]</scope>
    <source>
        <strain evidence="7">Lake Konstanz</strain>
    </source>
</reference>
<dbReference type="InterPro" id="IPR036296">
    <property type="entry name" value="SKP1-like_dim_sf"/>
</dbReference>
<dbReference type="GO" id="GO:0016567">
    <property type="term" value="P:protein ubiquitination"/>
    <property type="evidence" value="ECO:0007669"/>
    <property type="project" value="UniProtKB-UniPathway"/>
</dbReference>
<feature type="domain" description="SKP1 component dimerisation" evidence="4">
    <location>
        <begin position="141"/>
        <end position="186"/>
    </location>
</feature>
<reference evidence="8" key="2">
    <citation type="submission" date="2015-09" db="EMBL/GenBank/DDBJ databases">
        <authorList>
            <consortium name="Pathogen Informatics"/>
        </authorList>
    </citation>
    <scope>NUCLEOTIDE SEQUENCE [LARGE SCALE GENOMIC DNA]</scope>
    <source>
        <strain evidence="8">Lake Konstanz</strain>
    </source>
</reference>
<dbReference type="SUPFAM" id="SSF54695">
    <property type="entry name" value="POZ domain"/>
    <property type="match status" value="1"/>
</dbReference>
<dbReference type="EMBL" id="CYKH01000573">
    <property type="protein sequence ID" value="CUG06270.1"/>
    <property type="molecule type" value="Genomic_DNA"/>
</dbReference>
<keyword evidence="2 3" id="KW-0833">Ubl conjugation pathway</keyword>
<gene>
    <name evidence="6" type="ORF">BSAL_72155</name>
    <name evidence="7" type="ORF">BSAL_72165</name>
</gene>
<dbReference type="Gene3D" id="3.30.710.10">
    <property type="entry name" value="Potassium Channel Kv1.1, Chain A"/>
    <property type="match status" value="1"/>
</dbReference>
<dbReference type="GO" id="GO:0006511">
    <property type="term" value="P:ubiquitin-dependent protein catabolic process"/>
    <property type="evidence" value="ECO:0007669"/>
    <property type="project" value="InterPro"/>
</dbReference>